<accession>W6M9A6</accession>
<evidence type="ECO:0000313" key="1">
    <source>
        <dbReference type="EMBL" id="CDI04127.1"/>
    </source>
</evidence>
<dbReference type="RefSeq" id="WP_048675906.1">
    <property type="nucleotide sequence ID" value="NZ_CBTJ020000101.1"/>
</dbReference>
<reference evidence="1" key="2">
    <citation type="submission" date="2014-03" db="EMBL/GenBank/DDBJ databases">
        <title>Candidatus Competibacter-lineage genomes retrieved from metagenomes reveal functional metabolic diversity.</title>
        <authorList>
            <person name="McIlroy S.J."/>
            <person name="Albertsen M."/>
            <person name="Andresen E.K."/>
            <person name="Saunders A.M."/>
            <person name="Kristiansen R."/>
            <person name="Stokholm-Bjerregaard M."/>
            <person name="Nielsen K.L."/>
            <person name="Nielsen P.H."/>
        </authorList>
    </citation>
    <scope>NUCLEOTIDE SEQUENCE</scope>
    <source>
        <strain evidence="1">Run_A_D11</strain>
    </source>
</reference>
<reference evidence="1" key="1">
    <citation type="submission" date="2013-07" db="EMBL/GenBank/DDBJ databases">
        <authorList>
            <person name="McIlroy S."/>
        </authorList>
    </citation>
    <scope>NUCLEOTIDE SEQUENCE [LARGE SCALE GENOMIC DNA]</scope>
    <source>
        <strain evidence="1">Run_A_D11</strain>
    </source>
</reference>
<dbReference type="OrthoDB" id="564897at2"/>
<protein>
    <submittedName>
        <fullName evidence="1">Uncharacterized protein</fullName>
    </submittedName>
</protein>
<comment type="caution">
    <text evidence="1">The sequence shown here is derived from an EMBL/GenBank/DDBJ whole genome shotgun (WGS) entry which is preliminary data.</text>
</comment>
<sequence>MTAALQERRLESRYRTALKARADWLESLEPGDSVHLVVSLPDSDVTYAATVGSICADKIMLFVAGGFPGAFVWRQHGCYPPWHCYIKPVDANADDLNPLTAIKTDWSAA</sequence>
<dbReference type="AlphaFoldDB" id="W6M9A6"/>
<dbReference type="Proteomes" id="UP000035760">
    <property type="component" value="Unassembled WGS sequence"/>
</dbReference>
<organism evidence="1 2">
    <name type="scientific">Candidatus Competibacter denitrificans Run_A_D11</name>
    <dbReference type="NCBI Taxonomy" id="1400863"/>
    <lineage>
        <taxon>Bacteria</taxon>
        <taxon>Pseudomonadati</taxon>
        <taxon>Pseudomonadota</taxon>
        <taxon>Gammaproteobacteria</taxon>
        <taxon>Candidatus Competibacteraceae</taxon>
        <taxon>Candidatus Competibacter</taxon>
    </lineage>
</organism>
<evidence type="ECO:0000313" key="2">
    <source>
        <dbReference type="Proteomes" id="UP000035760"/>
    </source>
</evidence>
<keyword evidence="2" id="KW-1185">Reference proteome</keyword>
<dbReference type="STRING" id="1400863.BN873_890033"/>
<name>W6M9A6_9GAMM</name>
<gene>
    <name evidence="1" type="ORF">BN873_890033</name>
</gene>
<dbReference type="EMBL" id="CBTJ020000101">
    <property type="protein sequence ID" value="CDI04127.1"/>
    <property type="molecule type" value="Genomic_DNA"/>
</dbReference>
<proteinExistence type="predicted"/>